<gene>
    <name evidence="1" type="ORF">SDC9_116215</name>
</gene>
<proteinExistence type="predicted"/>
<comment type="caution">
    <text evidence="1">The sequence shown here is derived from an EMBL/GenBank/DDBJ whole genome shotgun (WGS) entry which is preliminary data.</text>
</comment>
<dbReference type="AlphaFoldDB" id="A0A645BX93"/>
<dbReference type="EMBL" id="VSSQ01022759">
    <property type="protein sequence ID" value="MPM69271.1"/>
    <property type="molecule type" value="Genomic_DNA"/>
</dbReference>
<sequence>MGAKGTNWTLCYNIAFPLDKDREIRISTFGHIEALINWLENPLSRPPILSGELQAWTEKVVDFLRNTYPENIDHPKIFSILMTSGILLIKRKRIETKSFQIIENKENRGFEYKMELGDGEADLNELHKVGVHPGLGWLIEKSKCDACGQPYEDCKCSKILDKDVALRIEKALPFPFWTDQPL</sequence>
<evidence type="ECO:0000313" key="1">
    <source>
        <dbReference type="EMBL" id="MPM69271.1"/>
    </source>
</evidence>
<accession>A0A645BX93</accession>
<protein>
    <submittedName>
        <fullName evidence="1">Uncharacterized protein</fullName>
    </submittedName>
</protein>
<reference evidence="1" key="1">
    <citation type="submission" date="2019-08" db="EMBL/GenBank/DDBJ databases">
        <authorList>
            <person name="Kucharzyk K."/>
            <person name="Murdoch R.W."/>
            <person name="Higgins S."/>
            <person name="Loffler F."/>
        </authorList>
    </citation>
    <scope>NUCLEOTIDE SEQUENCE</scope>
</reference>
<name>A0A645BX93_9ZZZZ</name>
<organism evidence="1">
    <name type="scientific">bioreactor metagenome</name>
    <dbReference type="NCBI Taxonomy" id="1076179"/>
    <lineage>
        <taxon>unclassified sequences</taxon>
        <taxon>metagenomes</taxon>
        <taxon>ecological metagenomes</taxon>
    </lineage>
</organism>